<reference evidence="5" key="4">
    <citation type="journal article" date="2008" name="Nucleic Acids Res.">
        <title>The rice annotation project database (RAP-DB): 2008 update.</title>
        <authorList>
            <consortium name="The rice annotation project (RAP)"/>
        </authorList>
    </citation>
    <scope>GENOME REANNOTATION</scope>
    <source>
        <strain evidence="5">cv. Nipponbare</strain>
    </source>
</reference>
<dbReference type="EMBL" id="AP004155">
    <property type="protein sequence ID" value="BAC98531.1"/>
    <property type="molecule type" value="Genomic_DNA"/>
</dbReference>
<evidence type="ECO:0000313" key="4">
    <source>
        <dbReference type="EMBL" id="BAC98531.1"/>
    </source>
</evidence>
<evidence type="ECO:0000259" key="2">
    <source>
        <dbReference type="SMART" id="SM00835"/>
    </source>
</evidence>
<reference evidence="3" key="1">
    <citation type="submission" date="2001-08" db="EMBL/GenBank/DDBJ databases">
        <title>Oryza sativa nipponbare(GA3) genomic DNA, chromosome 8, BAC clone:OJ1575_B01.</title>
        <authorList>
            <person name="Sasaki T."/>
            <person name="Matsumoto T."/>
            <person name="Yamamoto K."/>
        </authorList>
    </citation>
    <scope>NUCLEOTIDE SEQUENCE</scope>
</reference>
<dbReference type="EMBL" id="AP004013">
    <property type="protein sequence ID" value="BAC98513.1"/>
    <property type="molecule type" value="Genomic_DNA"/>
</dbReference>
<dbReference type="InterPro" id="IPR014710">
    <property type="entry name" value="RmlC-like_jellyroll"/>
</dbReference>
<feature type="compositionally biased region" description="Acidic residues" evidence="1">
    <location>
        <begin position="151"/>
        <end position="161"/>
    </location>
</feature>
<dbReference type="InterPro" id="IPR011051">
    <property type="entry name" value="RmlC_Cupin_sf"/>
</dbReference>
<evidence type="ECO:0000313" key="5">
    <source>
        <dbReference type="Proteomes" id="UP000000763"/>
    </source>
</evidence>
<feature type="region of interest" description="Disordered" evidence="1">
    <location>
        <begin position="122"/>
        <end position="161"/>
    </location>
</feature>
<evidence type="ECO:0000256" key="1">
    <source>
        <dbReference type="SAM" id="MobiDB-lite"/>
    </source>
</evidence>
<sequence length="161" mass="17767">MELLTVLEVGVATAALILRGRWAGGAAGGAGRRRRASTEGDKVAAAATPLYSVGHYRPRFANRHGRLYEANTRSFLDLAEHDIRVAVVNITAGSMNAPFYNTRSVKVAYVLDGEGEPEIVYPHMFPHMSPGGRGGESEERRRERGKGNWREEEEEEEEQKG</sequence>
<dbReference type="InterPro" id="IPR006045">
    <property type="entry name" value="Cupin_1"/>
</dbReference>
<dbReference type="InterPro" id="IPR050253">
    <property type="entry name" value="Seed_Storage-Functional"/>
</dbReference>
<name>Q6ZG29_ORYSJ</name>
<feature type="domain" description="Cupin type-1" evidence="2">
    <location>
        <begin position="51"/>
        <end position="157"/>
    </location>
</feature>
<organism evidence="4 5">
    <name type="scientific">Oryza sativa subsp. japonica</name>
    <name type="common">Rice</name>
    <dbReference type="NCBI Taxonomy" id="39947"/>
    <lineage>
        <taxon>Eukaryota</taxon>
        <taxon>Viridiplantae</taxon>
        <taxon>Streptophyta</taxon>
        <taxon>Embryophyta</taxon>
        <taxon>Tracheophyta</taxon>
        <taxon>Spermatophyta</taxon>
        <taxon>Magnoliopsida</taxon>
        <taxon>Liliopsida</taxon>
        <taxon>Poales</taxon>
        <taxon>Poaceae</taxon>
        <taxon>BOP clade</taxon>
        <taxon>Oryzoideae</taxon>
        <taxon>Oryzeae</taxon>
        <taxon>Oryzinae</taxon>
        <taxon>Oryza</taxon>
        <taxon>Oryza sativa</taxon>
    </lineage>
</organism>
<gene>
    <name evidence="4" type="ORF">OJ1112_D12.3</name>
    <name evidence="3" type="ORF">OJ1575_B01.15</name>
</gene>
<dbReference type="AlphaFoldDB" id="Q6ZG29"/>
<dbReference type="Pfam" id="PF00190">
    <property type="entry name" value="Cupin_1"/>
    <property type="match status" value="1"/>
</dbReference>
<dbReference type="SUPFAM" id="SSF51182">
    <property type="entry name" value="RmlC-like cupins"/>
    <property type="match status" value="1"/>
</dbReference>
<dbReference type="PANTHER" id="PTHR31189:SF79">
    <property type="entry name" value="63 KDA GLOBULIN-LIKE PROTEIN"/>
    <property type="match status" value="1"/>
</dbReference>
<dbReference type="PANTHER" id="PTHR31189">
    <property type="entry name" value="OS03G0336100 PROTEIN-RELATED"/>
    <property type="match status" value="1"/>
</dbReference>
<proteinExistence type="predicted"/>
<accession>Q6ZG29</accession>
<dbReference type="SMART" id="SM00835">
    <property type="entry name" value="Cupin_1"/>
    <property type="match status" value="1"/>
</dbReference>
<evidence type="ECO:0000313" key="3">
    <source>
        <dbReference type="EMBL" id="BAC98513.1"/>
    </source>
</evidence>
<reference evidence="4" key="2">
    <citation type="submission" date="2001-09" db="EMBL/GenBank/DDBJ databases">
        <title>Oryza sativa nipponbare(GA3) genomic DNA, chromosome 8, BAC clone:OJ1112_D12.</title>
        <authorList>
            <person name="Sasaki T."/>
            <person name="Matsumoto T."/>
            <person name="Yamamoto K."/>
        </authorList>
    </citation>
    <scope>NUCLEOTIDE SEQUENCE</scope>
</reference>
<reference evidence="5" key="3">
    <citation type="journal article" date="2005" name="Nature">
        <title>The map-based sequence of the rice genome.</title>
        <authorList>
            <consortium name="International rice genome sequencing project (IRGSP)"/>
            <person name="Matsumoto T."/>
            <person name="Wu J."/>
            <person name="Kanamori H."/>
            <person name="Katayose Y."/>
            <person name="Fujisawa M."/>
            <person name="Namiki N."/>
            <person name="Mizuno H."/>
            <person name="Yamamoto K."/>
            <person name="Antonio B.A."/>
            <person name="Baba T."/>
            <person name="Sakata K."/>
            <person name="Nagamura Y."/>
            <person name="Aoki H."/>
            <person name="Arikawa K."/>
            <person name="Arita K."/>
            <person name="Bito T."/>
            <person name="Chiden Y."/>
            <person name="Fujitsuka N."/>
            <person name="Fukunaka R."/>
            <person name="Hamada M."/>
            <person name="Harada C."/>
            <person name="Hayashi A."/>
            <person name="Hijishita S."/>
            <person name="Honda M."/>
            <person name="Hosokawa S."/>
            <person name="Ichikawa Y."/>
            <person name="Idonuma A."/>
            <person name="Iijima M."/>
            <person name="Ikeda M."/>
            <person name="Ikeno M."/>
            <person name="Ito K."/>
            <person name="Ito S."/>
            <person name="Ito T."/>
            <person name="Ito Y."/>
            <person name="Ito Y."/>
            <person name="Iwabuchi A."/>
            <person name="Kamiya K."/>
            <person name="Karasawa W."/>
            <person name="Kurita K."/>
            <person name="Katagiri S."/>
            <person name="Kikuta A."/>
            <person name="Kobayashi H."/>
            <person name="Kobayashi N."/>
            <person name="Machita K."/>
            <person name="Maehara T."/>
            <person name="Masukawa M."/>
            <person name="Mizubayashi T."/>
            <person name="Mukai Y."/>
            <person name="Nagasaki H."/>
            <person name="Nagata Y."/>
            <person name="Naito S."/>
            <person name="Nakashima M."/>
            <person name="Nakama Y."/>
            <person name="Nakamichi Y."/>
            <person name="Nakamura M."/>
            <person name="Meguro A."/>
            <person name="Negishi M."/>
            <person name="Ohta I."/>
            <person name="Ohta T."/>
            <person name="Okamoto M."/>
            <person name="Ono N."/>
            <person name="Saji S."/>
            <person name="Sakaguchi M."/>
            <person name="Sakai K."/>
            <person name="Shibata M."/>
            <person name="Shimokawa T."/>
            <person name="Song J."/>
            <person name="Takazaki Y."/>
            <person name="Terasawa K."/>
            <person name="Tsugane M."/>
            <person name="Tsuji K."/>
            <person name="Ueda S."/>
            <person name="Waki K."/>
            <person name="Yamagata H."/>
            <person name="Yamamoto M."/>
            <person name="Yamamoto S."/>
            <person name="Yamane H."/>
            <person name="Yoshiki S."/>
            <person name="Yoshihara R."/>
            <person name="Yukawa K."/>
            <person name="Zhong H."/>
            <person name="Yano M."/>
            <person name="Yuan Q."/>
            <person name="Ouyang S."/>
            <person name="Liu J."/>
            <person name="Jones K.M."/>
            <person name="Gansberger K."/>
            <person name="Moffat K."/>
            <person name="Hill J."/>
            <person name="Bera J."/>
            <person name="Fadrosh D."/>
            <person name="Jin S."/>
            <person name="Johri S."/>
            <person name="Kim M."/>
            <person name="Overton L."/>
            <person name="Reardon M."/>
            <person name="Tsitrin T."/>
            <person name="Vuong H."/>
            <person name="Weaver B."/>
            <person name="Ciecko A."/>
            <person name="Tallon L."/>
            <person name="Jackson J."/>
            <person name="Pai G."/>
            <person name="Aken S.V."/>
            <person name="Utterback T."/>
            <person name="Reidmuller S."/>
            <person name="Feldblyum T."/>
            <person name="Hsiao J."/>
            <person name="Zismann V."/>
            <person name="Iobst S."/>
            <person name="de Vazeille A.R."/>
            <person name="Buell C.R."/>
            <person name="Ying K."/>
            <person name="Li Y."/>
            <person name="Lu T."/>
            <person name="Huang Y."/>
            <person name="Zhao Q."/>
            <person name="Feng Q."/>
            <person name="Zhang L."/>
            <person name="Zhu J."/>
            <person name="Weng Q."/>
            <person name="Mu J."/>
            <person name="Lu Y."/>
            <person name="Fan D."/>
            <person name="Liu Y."/>
            <person name="Guan J."/>
            <person name="Zhang Y."/>
            <person name="Yu S."/>
            <person name="Liu X."/>
            <person name="Zhang Y."/>
            <person name="Hong G."/>
            <person name="Han B."/>
            <person name="Choisne N."/>
            <person name="Demange N."/>
            <person name="Orjeda G."/>
            <person name="Samain S."/>
            <person name="Cattolico L."/>
            <person name="Pelletier E."/>
            <person name="Couloux A."/>
            <person name="Segurens B."/>
            <person name="Wincker P."/>
            <person name="D'Hont A."/>
            <person name="Scarpelli C."/>
            <person name="Weissenbach J."/>
            <person name="Salanoubat M."/>
            <person name="Quetier F."/>
            <person name="Yu Y."/>
            <person name="Kim H.R."/>
            <person name="Rambo T."/>
            <person name="Currie J."/>
            <person name="Collura K."/>
            <person name="Luo M."/>
            <person name="Yang T."/>
            <person name="Ammiraju J.S.S."/>
            <person name="Engler F."/>
            <person name="Soderlund C."/>
            <person name="Wing R.A."/>
            <person name="Palmer L.E."/>
            <person name="de la Bastide M."/>
            <person name="Spiegel L."/>
            <person name="Nascimento L."/>
            <person name="Zutavern T."/>
            <person name="O'Shaughnessy A."/>
            <person name="Dike S."/>
            <person name="Dedhia N."/>
            <person name="Preston R."/>
            <person name="Balija V."/>
            <person name="McCombie W.R."/>
            <person name="Chow T."/>
            <person name="Chen H."/>
            <person name="Chung M."/>
            <person name="Chen C."/>
            <person name="Shaw J."/>
            <person name="Wu H."/>
            <person name="Hsiao K."/>
            <person name="Chao Y."/>
            <person name="Chu M."/>
            <person name="Cheng C."/>
            <person name="Hour A."/>
            <person name="Lee P."/>
            <person name="Lin S."/>
            <person name="Lin Y."/>
            <person name="Liou J."/>
            <person name="Liu S."/>
            <person name="Hsing Y."/>
            <person name="Raghuvanshi S."/>
            <person name="Mohanty A."/>
            <person name="Bharti A.K."/>
            <person name="Gaur A."/>
            <person name="Gupta V."/>
            <person name="Kumar D."/>
            <person name="Ravi V."/>
            <person name="Vij S."/>
            <person name="Kapur A."/>
            <person name="Khurana P."/>
            <person name="Khurana P."/>
            <person name="Khurana J.P."/>
            <person name="Tyagi A.K."/>
            <person name="Gaikwad K."/>
            <person name="Singh A."/>
            <person name="Dalal V."/>
            <person name="Srivastava S."/>
            <person name="Dixit A."/>
            <person name="Pal A.K."/>
            <person name="Ghazi I.A."/>
            <person name="Yadav M."/>
            <person name="Pandit A."/>
            <person name="Bhargava A."/>
            <person name="Sureshbabu K."/>
            <person name="Batra K."/>
            <person name="Sharma T.R."/>
            <person name="Mohapatra T."/>
            <person name="Singh N.K."/>
            <person name="Messing J."/>
            <person name="Nelson A.B."/>
            <person name="Fuks G."/>
            <person name="Kavchok S."/>
            <person name="Keizer G."/>
            <person name="Linton E."/>
            <person name="Llaca V."/>
            <person name="Song R."/>
            <person name="Tanyolac B."/>
            <person name="Young S."/>
            <person name="Ho-Il K."/>
            <person name="Hahn J.H."/>
            <person name="Sangsakoo G."/>
            <person name="Vanavichit A."/>
            <person name="de Mattos Luiz.A.T."/>
            <person name="Zimmer P.D."/>
            <person name="Malone G."/>
            <person name="Dellagostin O."/>
            <person name="de Oliveira A.C."/>
            <person name="Bevan M."/>
            <person name="Bancroft I."/>
            <person name="Minx P."/>
            <person name="Cordum H."/>
            <person name="Wilson R."/>
            <person name="Cheng Z."/>
            <person name="Jin W."/>
            <person name="Jiang J."/>
            <person name="Leong S.A."/>
            <person name="Iwama H."/>
            <person name="Gojobori T."/>
            <person name="Itoh T."/>
            <person name="Niimura Y."/>
            <person name="Fujii Y."/>
            <person name="Habara T."/>
            <person name="Sakai H."/>
            <person name="Sato Y."/>
            <person name="Wilson G."/>
            <person name="Kumar K."/>
            <person name="McCouch S."/>
            <person name="Juretic N."/>
            <person name="Hoen D."/>
            <person name="Wright S."/>
            <person name="Bruskiewich R."/>
            <person name="Bureau T."/>
            <person name="Miyao A."/>
            <person name="Hirochika H."/>
            <person name="Nishikawa T."/>
            <person name="Kadowaki K."/>
            <person name="Sugiura M."/>
            <person name="Burr B."/>
            <person name="Sasaki T."/>
        </authorList>
    </citation>
    <scope>NUCLEOTIDE SEQUENCE [LARGE SCALE GENOMIC DNA]</scope>
    <source>
        <strain evidence="5">cv. Nipponbare</strain>
    </source>
</reference>
<protein>
    <submittedName>
        <fullName evidence="4">Globulin-1S-like</fullName>
    </submittedName>
</protein>
<dbReference type="Proteomes" id="UP000000763">
    <property type="component" value="Chromosome 8"/>
</dbReference>
<dbReference type="Gene3D" id="2.60.120.10">
    <property type="entry name" value="Jelly Rolls"/>
    <property type="match status" value="1"/>
</dbReference>
<feature type="compositionally biased region" description="Basic and acidic residues" evidence="1">
    <location>
        <begin position="135"/>
        <end position="150"/>
    </location>
</feature>